<evidence type="ECO:0000313" key="2">
    <source>
        <dbReference type="EMBL" id="MFI1965475.1"/>
    </source>
</evidence>
<evidence type="ECO:0000256" key="1">
    <source>
        <dbReference type="SAM" id="MobiDB-lite"/>
    </source>
</evidence>
<reference evidence="2 3" key="1">
    <citation type="submission" date="2024-10" db="EMBL/GenBank/DDBJ databases">
        <title>The Natural Products Discovery Center: Release of the First 8490 Sequenced Strains for Exploring Actinobacteria Biosynthetic Diversity.</title>
        <authorList>
            <person name="Kalkreuter E."/>
            <person name="Kautsar S.A."/>
            <person name="Yang D."/>
            <person name="Bader C.D."/>
            <person name="Teijaro C.N."/>
            <person name="Fluegel L."/>
            <person name="Davis C.M."/>
            <person name="Simpson J.R."/>
            <person name="Lauterbach L."/>
            <person name="Steele A.D."/>
            <person name="Gui C."/>
            <person name="Meng S."/>
            <person name="Li G."/>
            <person name="Viehrig K."/>
            <person name="Ye F."/>
            <person name="Su P."/>
            <person name="Kiefer A.F."/>
            <person name="Nichols A."/>
            <person name="Cepeda A.J."/>
            <person name="Yan W."/>
            <person name="Fan B."/>
            <person name="Jiang Y."/>
            <person name="Adhikari A."/>
            <person name="Zheng C.-J."/>
            <person name="Schuster L."/>
            <person name="Cowan T.M."/>
            <person name="Smanski M.J."/>
            <person name="Chevrette M.G."/>
            <person name="De Carvalho L.P.S."/>
            <person name="Shen B."/>
        </authorList>
    </citation>
    <scope>NUCLEOTIDE SEQUENCE [LARGE SCALE GENOMIC DNA]</scope>
    <source>
        <strain evidence="2 3">NPDC020327</strain>
    </source>
</reference>
<dbReference type="Proteomes" id="UP001611548">
    <property type="component" value="Unassembled WGS sequence"/>
</dbReference>
<accession>A0ABW7UUN8</accession>
<dbReference type="RefSeq" id="WP_055474228.1">
    <property type="nucleotide sequence ID" value="NZ_JBEZHZ010000062.1"/>
</dbReference>
<gene>
    <name evidence="2" type="ORF">ACH429_15410</name>
</gene>
<evidence type="ECO:0000313" key="3">
    <source>
        <dbReference type="Proteomes" id="UP001611548"/>
    </source>
</evidence>
<name>A0ABW7UUN8_9ACTN</name>
<sequence>MPKHPGSAPPPVSASVSAPASAAASAPASAAVEPESLAELRGDCARMAPHWAVRDGDLAPVPEPVPPSRIHGVRVPPSAARLLDGMSEYGD</sequence>
<dbReference type="EMBL" id="JBIRWE010000005">
    <property type="protein sequence ID" value="MFI1965475.1"/>
    <property type="molecule type" value="Genomic_DNA"/>
</dbReference>
<protein>
    <submittedName>
        <fullName evidence="2">Uncharacterized protein</fullName>
    </submittedName>
</protein>
<keyword evidence="3" id="KW-1185">Reference proteome</keyword>
<feature type="compositionally biased region" description="Low complexity" evidence="1">
    <location>
        <begin position="13"/>
        <end position="34"/>
    </location>
</feature>
<feature type="region of interest" description="Disordered" evidence="1">
    <location>
        <begin position="1"/>
        <end position="34"/>
    </location>
</feature>
<comment type="caution">
    <text evidence="2">The sequence shown here is derived from an EMBL/GenBank/DDBJ whole genome shotgun (WGS) entry which is preliminary data.</text>
</comment>
<proteinExistence type="predicted"/>
<organism evidence="2 3">
    <name type="scientific">Streptomyces pathocidini</name>
    <dbReference type="NCBI Taxonomy" id="1650571"/>
    <lineage>
        <taxon>Bacteria</taxon>
        <taxon>Bacillati</taxon>
        <taxon>Actinomycetota</taxon>
        <taxon>Actinomycetes</taxon>
        <taxon>Kitasatosporales</taxon>
        <taxon>Streptomycetaceae</taxon>
        <taxon>Streptomyces</taxon>
    </lineage>
</organism>